<comment type="caution">
    <text evidence="6">The sequence shown here is derived from an EMBL/GenBank/DDBJ whole genome shotgun (WGS) entry which is preliminary data.</text>
</comment>
<feature type="domain" description="SH3" evidence="5">
    <location>
        <begin position="482"/>
        <end position="543"/>
    </location>
</feature>
<reference evidence="6" key="2">
    <citation type="journal article" date="2016" name="Fungal Biol.">
        <title>Ochratoxin A production by Penicillium thymicola.</title>
        <authorList>
            <person name="Nguyen H.D.T."/>
            <person name="McMullin D.R."/>
            <person name="Ponomareva E."/>
            <person name="Riley R."/>
            <person name="Pomraning K.R."/>
            <person name="Baker S.E."/>
            <person name="Seifert K.A."/>
        </authorList>
    </citation>
    <scope>NUCLEOTIDE SEQUENCE</scope>
    <source>
        <strain evidence="6">DAOM 180753</strain>
    </source>
</reference>
<feature type="region of interest" description="Disordered" evidence="3">
    <location>
        <begin position="1"/>
        <end position="205"/>
    </location>
</feature>
<keyword evidence="1 2" id="KW-0728">SH3 domain</keyword>
<dbReference type="EMBL" id="LACB01000264">
    <property type="protein sequence ID" value="KAJ9485486.1"/>
    <property type="molecule type" value="Genomic_DNA"/>
</dbReference>
<keyword evidence="4" id="KW-0812">Transmembrane</keyword>
<feature type="transmembrane region" description="Helical" evidence="4">
    <location>
        <begin position="303"/>
        <end position="325"/>
    </location>
</feature>
<dbReference type="InterPro" id="IPR001452">
    <property type="entry name" value="SH3_domain"/>
</dbReference>
<feature type="region of interest" description="Disordered" evidence="3">
    <location>
        <begin position="430"/>
        <end position="458"/>
    </location>
</feature>
<dbReference type="SMART" id="SM00326">
    <property type="entry name" value="SH3"/>
    <property type="match status" value="1"/>
</dbReference>
<organism evidence="6 7">
    <name type="scientific">Penicillium thymicola</name>
    <dbReference type="NCBI Taxonomy" id="293382"/>
    <lineage>
        <taxon>Eukaryota</taxon>
        <taxon>Fungi</taxon>
        <taxon>Dikarya</taxon>
        <taxon>Ascomycota</taxon>
        <taxon>Pezizomycotina</taxon>
        <taxon>Eurotiomycetes</taxon>
        <taxon>Eurotiomycetidae</taxon>
        <taxon>Eurotiales</taxon>
        <taxon>Aspergillaceae</taxon>
        <taxon>Penicillium</taxon>
    </lineage>
</organism>
<accession>A0AAI9X657</accession>
<keyword evidence="4" id="KW-1133">Transmembrane helix</keyword>
<dbReference type="PROSITE" id="PS50002">
    <property type="entry name" value="SH3"/>
    <property type="match status" value="1"/>
</dbReference>
<feature type="compositionally biased region" description="Basic and acidic residues" evidence="3">
    <location>
        <begin position="444"/>
        <end position="453"/>
    </location>
</feature>
<evidence type="ECO:0000256" key="2">
    <source>
        <dbReference type="PROSITE-ProRule" id="PRU00192"/>
    </source>
</evidence>
<evidence type="ECO:0000313" key="6">
    <source>
        <dbReference type="EMBL" id="KAJ9485486.1"/>
    </source>
</evidence>
<dbReference type="Proteomes" id="UP001227192">
    <property type="component" value="Unassembled WGS sequence"/>
</dbReference>
<dbReference type="CDD" id="cd00174">
    <property type="entry name" value="SH3"/>
    <property type="match status" value="1"/>
</dbReference>
<dbReference type="AlphaFoldDB" id="A0AAI9X657"/>
<gene>
    <name evidence="6" type="ORF">VN97_g7869</name>
</gene>
<feature type="compositionally biased region" description="Polar residues" evidence="3">
    <location>
        <begin position="56"/>
        <end position="97"/>
    </location>
</feature>
<feature type="compositionally biased region" description="Polar residues" evidence="3">
    <location>
        <begin position="34"/>
        <end position="48"/>
    </location>
</feature>
<sequence>MSPTVAQGMHEARLNAEWDPSQPSPAPIGREVLNNANKETTREQQALWQTVPDPENISSQNYSSDKQTASNAQHDGQYHRNQQSSPDKPVLSNTQDDGQYHENKQPSPDRQTASNPQNDGQYHRNQQSSPDKPVPPNTQDDGQYHRNQQFSPDRQTASNAQDDGQYHRNQQFSPDRQVPPNTPDDGAKEGPLTSSSDVQNHPEQRIGEGYPQINQASTSTQHGPSINADGSQQLSWNEAAAAGGIWNSAIGDIQSPTTTQLHPLHTTSLTRSITQATSTSAPSIPASSTSGSGSTASSPAARAGIALSVTGAVGLIAILILLPLYKRRKRLRGVLDHGQKKFTEAGPPPKETRQSLNGFISKVYSHSARMVCLTTDYLIPKRQASNHDAYLGDTHIGSETNKAVRVSDKSPPIEIYPAAQPSTPISVASWETERSKMSSNDSVAHSEDQKREQTGSPNLGHVYGLGQLENLSVGNLIAINPRMNNIYTVEIDYNPRRADQLELRVGQHLCILQTFDNGWAMGVHLNCAEAGLVPRSHISAVPDSGPLQCTGEDTKSKRYSVQRSSNSLTSRFYSLFKPSAQLPHPSSLV</sequence>
<proteinExistence type="predicted"/>
<keyword evidence="4" id="KW-0472">Membrane</keyword>
<name>A0AAI9X657_PENTH</name>
<dbReference type="Gene3D" id="2.30.30.40">
    <property type="entry name" value="SH3 Domains"/>
    <property type="match status" value="1"/>
</dbReference>
<evidence type="ECO:0000259" key="5">
    <source>
        <dbReference type="PROSITE" id="PS50002"/>
    </source>
</evidence>
<feature type="region of interest" description="Disordered" evidence="3">
    <location>
        <begin position="273"/>
        <end position="299"/>
    </location>
</feature>
<evidence type="ECO:0000313" key="7">
    <source>
        <dbReference type="Proteomes" id="UP001227192"/>
    </source>
</evidence>
<keyword evidence="7" id="KW-1185">Reference proteome</keyword>
<feature type="compositionally biased region" description="Polar residues" evidence="3">
    <location>
        <begin position="105"/>
        <end position="130"/>
    </location>
</feature>
<evidence type="ECO:0000256" key="3">
    <source>
        <dbReference type="SAM" id="MobiDB-lite"/>
    </source>
</evidence>
<evidence type="ECO:0000256" key="4">
    <source>
        <dbReference type="SAM" id="Phobius"/>
    </source>
</evidence>
<dbReference type="SUPFAM" id="SSF50044">
    <property type="entry name" value="SH3-domain"/>
    <property type="match status" value="1"/>
</dbReference>
<protein>
    <recommendedName>
        <fullName evidence="5">SH3 domain-containing protein</fullName>
    </recommendedName>
</protein>
<dbReference type="InterPro" id="IPR036028">
    <property type="entry name" value="SH3-like_dom_sf"/>
</dbReference>
<feature type="compositionally biased region" description="Polar residues" evidence="3">
    <location>
        <begin position="137"/>
        <end position="174"/>
    </location>
</feature>
<evidence type="ECO:0000256" key="1">
    <source>
        <dbReference type="ARBA" id="ARBA00022443"/>
    </source>
</evidence>
<reference evidence="6" key="1">
    <citation type="submission" date="2015-06" db="EMBL/GenBank/DDBJ databases">
        <authorList>
            <person name="Nguyen H."/>
        </authorList>
    </citation>
    <scope>NUCLEOTIDE SEQUENCE</scope>
    <source>
        <strain evidence="6">DAOM 180753</strain>
    </source>
</reference>